<dbReference type="Gene3D" id="3.40.190.10">
    <property type="entry name" value="Periplasmic binding protein-like II"/>
    <property type="match status" value="2"/>
</dbReference>
<evidence type="ECO:0000313" key="5">
    <source>
        <dbReference type="Proteomes" id="UP001324185"/>
    </source>
</evidence>
<reference evidence="4 5" key="1">
    <citation type="submission" date="2023-11" db="EMBL/GenBank/DDBJ databases">
        <title>MicrobeMod: A computational toolkit for identifying prokaryotic methylation and restriction-modification with nanopore sequencing.</title>
        <authorList>
            <person name="Crits-Christoph A."/>
            <person name="Kang S.C."/>
            <person name="Lee H."/>
            <person name="Ostrov N."/>
        </authorList>
    </citation>
    <scope>NUCLEOTIDE SEQUENCE [LARGE SCALE GENOMIC DNA]</scope>
    <source>
        <strain evidence="4 5">DSMZ 16071</strain>
    </source>
</reference>
<protein>
    <submittedName>
        <fullName evidence="4">EAL domain-containing protein</fullName>
    </submittedName>
</protein>
<dbReference type="Gene3D" id="3.30.70.270">
    <property type="match status" value="1"/>
</dbReference>
<evidence type="ECO:0000256" key="1">
    <source>
        <dbReference type="SAM" id="Phobius"/>
    </source>
</evidence>
<dbReference type="SUPFAM" id="SSF141868">
    <property type="entry name" value="EAL domain-like"/>
    <property type="match status" value="1"/>
</dbReference>
<dbReference type="SUPFAM" id="SSF53850">
    <property type="entry name" value="Periplasmic binding protein-like II"/>
    <property type="match status" value="1"/>
</dbReference>
<dbReference type="InterPro" id="IPR001633">
    <property type="entry name" value="EAL_dom"/>
</dbReference>
<dbReference type="SMART" id="SM00267">
    <property type="entry name" value="GGDEF"/>
    <property type="match status" value="1"/>
</dbReference>
<feature type="transmembrane region" description="Helical" evidence="1">
    <location>
        <begin position="273"/>
        <end position="294"/>
    </location>
</feature>
<name>A0ABZ0X642_9GAMM</name>
<dbReference type="InterPro" id="IPR029787">
    <property type="entry name" value="Nucleotide_cyclase"/>
</dbReference>
<dbReference type="InterPro" id="IPR035919">
    <property type="entry name" value="EAL_sf"/>
</dbReference>
<organism evidence="4 5">
    <name type="scientific">Kangiella aquimarina</name>
    <dbReference type="NCBI Taxonomy" id="261965"/>
    <lineage>
        <taxon>Bacteria</taxon>
        <taxon>Pseudomonadati</taxon>
        <taxon>Pseudomonadota</taxon>
        <taxon>Gammaproteobacteria</taxon>
        <taxon>Kangiellales</taxon>
        <taxon>Kangiellaceae</taxon>
        <taxon>Kangiella</taxon>
    </lineage>
</organism>
<keyword evidence="1" id="KW-0472">Membrane</keyword>
<dbReference type="InterPro" id="IPR001638">
    <property type="entry name" value="Solute-binding_3/MltF_N"/>
</dbReference>
<dbReference type="Gene3D" id="3.20.20.450">
    <property type="entry name" value="EAL domain"/>
    <property type="match status" value="1"/>
</dbReference>
<dbReference type="PANTHER" id="PTHR33121">
    <property type="entry name" value="CYCLIC DI-GMP PHOSPHODIESTERASE PDEF"/>
    <property type="match status" value="1"/>
</dbReference>
<dbReference type="InterPro" id="IPR050706">
    <property type="entry name" value="Cyclic-di-GMP_PDE-like"/>
</dbReference>
<dbReference type="InterPro" id="IPR043128">
    <property type="entry name" value="Rev_trsase/Diguanyl_cyclase"/>
</dbReference>
<dbReference type="SMART" id="SM00062">
    <property type="entry name" value="PBPb"/>
    <property type="match status" value="1"/>
</dbReference>
<keyword evidence="2" id="KW-0732">Signal</keyword>
<gene>
    <name evidence="4" type="ORF">SR900_03995</name>
</gene>
<dbReference type="PANTHER" id="PTHR33121:SF70">
    <property type="entry name" value="SIGNALING PROTEIN YKOW"/>
    <property type="match status" value="1"/>
</dbReference>
<feature type="domain" description="EAL" evidence="3">
    <location>
        <begin position="485"/>
        <end position="738"/>
    </location>
</feature>
<dbReference type="Pfam" id="PF00563">
    <property type="entry name" value="EAL"/>
    <property type="match status" value="1"/>
</dbReference>
<evidence type="ECO:0000313" key="4">
    <source>
        <dbReference type="EMBL" id="WQG86057.1"/>
    </source>
</evidence>
<keyword evidence="1" id="KW-0812">Transmembrane</keyword>
<dbReference type="Pfam" id="PF00497">
    <property type="entry name" value="SBP_bac_3"/>
    <property type="match status" value="1"/>
</dbReference>
<dbReference type="CDD" id="cd13704">
    <property type="entry name" value="PBP2_HisK"/>
    <property type="match status" value="1"/>
</dbReference>
<dbReference type="EMBL" id="CP140158">
    <property type="protein sequence ID" value="WQG86057.1"/>
    <property type="molecule type" value="Genomic_DNA"/>
</dbReference>
<proteinExistence type="predicted"/>
<feature type="chain" id="PRO_5046960180" evidence="2">
    <location>
        <begin position="30"/>
        <end position="751"/>
    </location>
</feature>
<dbReference type="InterPro" id="IPR000160">
    <property type="entry name" value="GGDEF_dom"/>
</dbReference>
<keyword evidence="1" id="KW-1133">Transmembrane helix</keyword>
<evidence type="ECO:0000259" key="3">
    <source>
        <dbReference type="PROSITE" id="PS50883"/>
    </source>
</evidence>
<dbReference type="PROSITE" id="PS50883">
    <property type="entry name" value="EAL"/>
    <property type="match status" value="1"/>
</dbReference>
<accession>A0ABZ0X642</accession>
<dbReference type="SMART" id="SM00052">
    <property type="entry name" value="EAL"/>
    <property type="match status" value="1"/>
</dbReference>
<feature type="transmembrane region" description="Helical" evidence="1">
    <location>
        <begin position="355"/>
        <end position="374"/>
    </location>
</feature>
<dbReference type="RefSeq" id="WP_018624080.1">
    <property type="nucleotide sequence ID" value="NZ_CP140158.1"/>
</dbReference>
<dbReference type="Proteomes" id="UP001324185">
    <property type="component" value="Chromosome"/>
</dbReference>
<feature type="signal peptide" evidence="2">
    <location>
        <begin position="1"/>
        <end position="29"/>
    </location>
</feature>
<keyword evidence="5" id="KW-1185">Reference proteome</keyword>
<dbReference type="SUPFAM" id="SSF55073">
    <property type="entry name" value="Nucleotide cyclase"/>
    <property type="match status" value="1"/>
</dbReference>
<sequence>MECILDNCFKKKLLILLACFLPTAQGSQGAELVDTSVNPKHIIYVGSEYYPPLESISDGEPPKGFITDLQNAMAYSAGATIEVKLMNWDSALRSVQDGSADAIALIPSKDRSQYFDFTEPFYYVAHGLFTHSGNNEPLTLTDMRGKKVAIVNGAYAETALESSDYDLELVVTDTELECLKSVANEEVHACIEVIVTSKKLADNYGLDIKLSSSPFWPRPYAFGVKKGNTKLQEELQDQLAKIVVDGTYSEIYQKWESQLEWKPQSFWKSLSQLSWLMAGLVVILSIVFFINNLLRRKVNHKTAQLERELKSSRELHKKFAFNATHDSTTKLLNRKALFDLLDDKITYTFINHTQLFVIAIRITNIVSIISVFGYRKAIDIVVSVAKKLASFDQTLSAHFGDGVFVVSTDNQQCVDDIIQILSDHSDLDSNQIYPVPVIGVYDFLINADEKLPRSSELVRKSITAMNYAERKRIQVADYNPDIEPDSRNLKLLSDFYKVGCDQFVLHYQPQIDVKTETITHVEALIRWQHPALGMVSPYLFIPLLEESGNIKKVTRWVIKEVISFINSHKPQTDNVKFSVNITTRDLVDDSFVEFVRDVVEDLVTNSLIFEVTESELLEEKEKAKWVMLELESMGISCAADDFGSGYSSLSYLNDLSVDEVKLDRSFIASLHKNERTFKIVSSTIELAHALGLVVVAEGVEDLKTYQVLSDLNCDRIQGYLISKPVSGKDILPMLRSTSNFRSNERKLSNLS</sequence>
<dbReference type="CDD" id="cd01948">
    <property type="entry name" value="EAL"/>
    <property type="match status" value="1"/>
</dbReference>
<evidence type="ECO:0000256" key="2">
    <source>
        <dbReference type="SAM" id="SignalP"/>
    </source>
</evidence>